<evidence type="ECO:0000259" key="2">
    <source>
        <dbReference type="Pfam" id="PF20434"/>
    </source>
</evidence>
<gene>
    <name evidence="3" type="ORF">GCM10010246_13810</name>
</gene>
<dbReference type="InterPro" id="IPR029058">
    <property type="entry name" value="AB_hydrolase_fold"/>
</dbReference>
<reference evidence="3 4" key="1">
    <citation type="journal article" date="2019" name="Int. J. Syst. Evol. Microbiol.">
        <title>The Global Catalogue of Microorganisms (GCM) 10K type strain sequencing project: providing services to taxonomists for standard genome sequencing and annotation.</title>
        <authorList>
            <consortium name="The Broad Institute Genomics Platform"/>
            <consortium name="The Broad Institute Genome Sequencing Center for Infectious Disease"/>
            <person name="Wu L."/>
            <person name="Ma J."/>
        </authorList>
    </citation>
    <scope>NUCLEOTIDE SEQUENCE [LARGE SCALE GENOMIC DNA]</scope>
    <source>
        <strain evidence="3 4">JCM 4316</strain>
    </source>
</reference>
<organism evidence="3 4">
    <name type="scientific">Streptomyces cuspidosporus</name>
    <dbReference type="NCBI Taxonomy" id="66882"/>
    <lineage>
        <taxon>Bacteria</taxon>
        <taxon>Bacillati</taxon>
        <taxon>Actinomycetota</taxon>
        <taxon>Actinomycetes</taxon>
        <taxon>Kitasatosporales</taxon>
        <taxon>Streptomycetaceae</taxon>
        <taxon>Streptomyces</taxon>
    </lineage>
</organism>
<name>A0ABN3FJM2_9ACTN</name>
<evidence type="ECO:0000313" key="4">
    <source>
        <dbReference type="Proteomes" id="UP001500253"/>
    </source>
</evidence>
<dbReference type="SUPFAM" id="SSF53474">
    <property type="entry name" value="alpha/beta-Hydrolases"/>
    <property type="match status" value="1"/>
</dbReference>
<dbReference type="Pfam" id="PF20434">
    <property type="entry name" value="BD-FAE"/>
    <property type="match status" value="1"/>
</dbReference>
<protein>
    <submittedName>
        <fullName evidence="3">Alpha/beta hydrolase</fullName>
    </submittedName>
</protein>
<feature type="domain" description="BD-FAE-like" evidence="2">
    <location>
        <begin position="55"/>
        <end position="265"/>
    </location>
</feature>
<evidence type="ECO:0000256" key="1">
    <source>
        <dbReference type="ARBA" id="ARBA00022801"/>
    </source>
</evidence>
<dbReference type="RefSeq" id="WP_346173567.1">
    <property type="nucleotide sequence ID" value="NZ_BAAASD010000004.1"/>
</dbReference>
<dbReference type="PANTHER" id="PTHR48081">
    <property type="entry name" value="AB HYDROLASE SUPERFAMILY PROTEIN C4A8.06C"/>
    <property type="match status" value="1"/>
</dbReference>
<keyword evidence="1 3" id="KW-0378">Hydrolase</keyword>
<dbReference type="InterPro" id="IPR049492">
    <property type="entry name" value="BD-FAE-like_dom"/>
</dbReference>
<dbReference type="PANTHER" id="PTHR48081:SF13">
    <property type="entry name" value="ALPHA_BETA HYDROLASE"/>
    <property type="match status" value="1"/>
</dbReference>
<accession>A0ABN3FJM2</accession>
<dbReference type="InterPro" id="IPR050300">
    <property type="entry name" value="GDXG_lipolytic_enzyme"/>
</dbReference>
<proteinExistence type="predicted"/>
<keyword evidence="4" id="KW-1185">Reference proteome</keyword>
<comment type="caution">
    <text evidence="3">The sequence shown here is derived from an EMBL/GenBank/DDBJ whole genome shotgun (WGS) entry which is preliminary data.</text>
</comment>
<dbReference type="GO" id="GO:0016787">
    <property type="term" value="F:hydrolase activity"/>
    <property type="evidence" value="ECO:0007669"/>
    <property type="project" value="UniProtKB-KW"/>
</dbReference>
<dbReference type="EMBL" id="BAAASD010000004">
    <property type="protein sequence ID" value="GAA2331821.1"/>
    <property type="molecule type" value="Genomic_DNA"/>
</dbReference>
<dbReference type="Proteomes" id="UP001500253">
    <property type="component" value="Unassembled WGS sequence"/>
</dbReference>
<sequence length="315" mass="33322">MTAPAHPSELVAPMDYAALAPPSLTTPVCVAAMPGARSYLNIPYATMIGWRPLLLDLHLPAGGTGPFPVVVYAHGGSFVGGIKAMGPWHDLPAHGIAVASVGYRLSGEVHFPEPVEDIRAAVRWIRVNAGHYDLDATRVSGWGSSAGGYLITMAGLAGDSPLGRPVGDPAAASSRLSAVIDHYGVADPTRLGQDAFDNTEAEVRAIEAIARQFLGFDPAEEPARAAAADPLALADRVTDPPPFLILHGDDDHRVGLAQSRRLHDGLTARGHDARLVVVPGADHAAPDFTTPERLTEAVEFLHHTWNRSRPASRAR</sequence>
<evidence type="ECO:0000313" key="3">
    <source>
        <dbReference type="EMBL" id="GAA2331821.1"/>
    </source>
</evidence>
<dbReference type="Gene3D" id="3.40.50.1820">
    <property type="entry name" value="alpha/beta hydrolase"/>
    <property type="match status" value="1"/>
</dbReference>